<name>A0AA88WYZ7_9ASTE</name>
<dbReference type="PANTHER" id="PTHR16166">
    <property type="entry name" value="VACUOLAR PROTEIN SORTING-ASSOCIATED PROTEIN VPS13"/>
    <property type="match status" value="1"/>
</dbReference>
<dbReference type="InterPro" id="IPR026847">
    <property type="entry name" value="VPS13"/>
</dbReference>
<dbReference type="Pfam" id="PF25036">
    <property type="entry name" value="VPS13_VAB"/>
    <property type="match status" value="2"/>
</dbReference>
<dbReference type="GO" id="GO:0006623">
    <property type="term" value="P:protein targeting to vacuole"/>
    <property type="evidence" value="ECO:0007669"/>
    <property type="project" value="TreeGrafter"/>
</dbReference>
<feature type="domain" description="Vacuolar protein sorting-associated protein 13 VPS13 adaptor binding" evidence="1">
    <location>
        <begin position="1215"/>
        <end position="1424"/>
    </location>
</feature>
<dbReference type="Proteomes" id="UP001188597">
    <property type="component" value="Unassembled WGS sequence"/>
</dbReference>
<gene>
    <name evidence="2" type="ORF">RJ639_034374</name>
</gene>
<dbReference type="EMBL" id="JAVXUP010000222">
    <property type="protein sequence ID" value="KAK3033803.1"/>
    <property type="molecule type" value="Genomic_DNA"/>
</dbReference>
<evidence type="ECO:0000313" key="2">
    <source>
        <dbReference type="EMBL" id="KAK3033803.1"/>
    </source>
</evidence>
<evidence type="ECO:0000259" key="1">
    <source>
        <dbReference type="Pfam" id="PF25036"/>
    </source>
</evidence>
<sequence>MTIITYSGKSKEDGHIICSSENTLGANSAHQHEMGFGSCTLNENCDDKNTSADGCFLLHYEAYRNMESVSHKYMIRVNDLDLHCYPYIIALLVGFAERMSEYGTSEDVEDSLVVEEQGLLSIPGFEFQSFGCSNFVGNGSSEWASIPVDQFPFVTIHNLGSLLNLENSLIYGIPDWRKVLHLRDRKIRSTKFSVKKGSKSLFVPPVRSTSRKDGLHMQHNFDDTNLFLVDLNLSSSRVHFHDSSCIVGTIMLPTSKSSFSISPNSLDVLCSTSGLVLSTSWWTQNLHDFLWGPSSADLSPVLNFRVRKGGSESLRSHFEISFSVQHVCCILPAEFLAILIGYFSLPDWKYDGKEPVTESSEETEDNVMTFKFEILDSTLFVPVEREGPQFLKVDIQQLVCSFIHKSDRHIVLKDIPSECLVPPNKFACKNHCLNLFGRDLSLSVLLPKDDAFGQRDISLIAPLSADVWIRIPRDCESSSVSPFAPTCIMARVNICQLIAEDNHALVGYEALLAVGDQFSLVHNESQGFTSDILQFLQHKRSIKENSALPPESLNIIFTEIRCSVHTMSIEFYSSRRESISSTLVSKVEMRFTCSASLRDDKPVCLDMSFSSLALFSYLNSVMLAECISPCSISSILDIKMSVSAEGTHRLYVSLPSLDIWLYLSDWSEVIDLLSSYPRSKTSTVNASVEKSNVGPVGQIEVPKYSPPRSGMSSSFALENMKQDVVFIGRSENVGITIHIPVKVNGEAFRIFQEPEVRQERPLNDTCKAFGGNQYGFIVVTFCSRCVELLNNGDLVRLNSNFEKTSGTVEVQFEKTVRTWPFFQLSHFNLEAEIWDHAAKQVHGIVDVRCDSLDVWLSHHIFSFWGCMLFEFPKAGSSEFAFSGLDLSVRLRKLSLLITDGKTEPLVKGNFCGIATAVTQSILTSEFCFRSALKVLIEEWRSNGPLLELLTRNVLLHCKATENELEGSVVGELQLNFYNIHKVLWEPFIEPWEFHLSITRRNEQNVLLNSAIFTDINLNSEKQLNLNLTESLIEVAFRASDMIKDALSVQSESPRFSRSQISGNAYNATYAPYMLQNLTSLPLVFHVRQGPITAYDLNVSAFKDEKCLQPGSSIPVFINETPGEQLFRCRPVHSSDRISDKQFMEEGHRYVFIQLEGTSRPSPPISMDLVGLSYVEVDFSKSSQNAENDIVGDELKSNKSFEGNNKADSNSGYVVPVVVDVSIQQYTKIIRLYSTVILLNATSVPFEVRFDIPFGVSPKILDPIHPGKELPLPLHLAETGRMRWRPLGNTYLWSEAYNISNLLSHENKIGFLRSFICYPSHPSSDPFRCCISVYNISATLNQSVENSGPVIHNADKSAKRYIHLVTLSSPFVVKNYLPVAFSLAIESGGVTRTALLSEVESTFFHIDYSHDLAITFNMHGFRPSHLKFPRAETFGATAKFSGSKFSLFETITFCSDLSDGPLCVTVEKVMDAFSGAREICLSVPFLLYNCTGFSIILSNCVDEMKGRGCTLPSCYDLDEQDLQLGKKDGLGLLSSNQYLPADARNDRLRNSSLNDHIVSTRKNVDTHPNYYTSKALNFSGTCKTFCRGPEKHDLDSRKSNLKSPGFEEVGYKKANARMYSPDSGSSASELTVRVCRDLSERVRGNIPNYSWSTPFLLVPPTGSTSVLVPQPTPNAAYVISVASSAASGPLCEKTRIISFQPRYVISNACSKDICYKQKGTDFSFHLWIGQHSHIHWTDTTSVTKDPFASFHGQLLLICSSVPVSREDTYLGLVVVAFRSAHSAEFVAVFSYVYAYGSDP</sequence>
<dbReference type="InterPro" id="IPR009543">
    <property type="entry name" value="VPS13_VAB"/>
</dbReference>
<feature type="domain" description="Vacuolar protein sorting-associated protein 13 VPS13 adaptor binding" evidence="1">
    <location>
        <begin position="1628"/>
        <end position="1739"/>
    </location>
</feature>
<reference evidence="2" key="1">
    <citation type="submission" date="2022-12" db="EMBL/GenBank/DDBJ databases">
        <title>Draft genome assemblies for two species of Escallonia (Escalloniales).</title>
        <authorList>
            <person name="Chanderbali A."/>
            <person name="Dervinis C."/>
            <person name="Anghel I."/>
            <person name="Soltis D."/>
            <person name="Soltis P."/>
            <person name="Zapata F."/>
        </authorList>
    </citation>
    <scope>NUCLEOTIDE SEQUENCE</scope>
    <source>
        <strain evidence="2">UCBG64.0493</strain>
        <tissue evidence="2">Leaf</tissue>
    </source>
</reference>
<dbReference type="PANTHER" id="PTHR16166:SF143">
    <property type="entry name" value="PROTEIN SORTING-ASSOCIATED PROTEIN, PUTATIVE (DUF1162)-RELATED"/>
    <property type="match status" value="1"/>
</dbReference>
<dbReference type="GO" id="GO:0045053">
    <property type="term" value="P:protein retention in Golgi apparatus"/>
    <property type="evidence" value="ECO:0007669"/>
    <property type="project" value="TreeGrafter"/>
</dbReference>
<organism evidence="2 3">
    <name type="scientific">Escallonia herrerae</name>
    <dbReference type="NCBI Taxonomy" id="1293975"/>
    <lineage>
        <taxon>Eukaryota</taxon>
        <taxon>Viridiplantae</taxon>
        <taxon>Streptophyta</taxon>
        <taxon>Embryophyta</taxon>
        <taxon>Tracheophyta</taxon>
        <taxon>Spermatophyta</taxon>
        <taxon>Magnoliopsida</taxon>
        <taxon>eudicotyledons</taxon>
        <taxon>Gunneridae</taxon>
        <taxon>Pentapetalae</taxon>
        <taxon>asterids</taxon>
        <taxon>campanulids</taxon>
        <taxon>Escalloniales</taxon>
        <taxon>Escalloniaceae</taxon>
        <taxon>Escallonia</taxon>
    </lineage>
</organism>
<accession>A0AA88WYZ7</accession>
<protein>
    <recommendedName>
        <fullName evidence="1">Vacuolar protein sorting-associated protein 13 VPS13 adaptor binding domain-containing protein</fullName>
    </recommendedName>
</protein>
<keyword evidence="3" id="KW-1185">Reference proteome</keyword>
<comment type="caution">
    <text evidence="2">The sequence shown here is derived from an EMBL/GenBank/DDBJ whole genome shotgun (WGS) entry which is preliminary data.</text>
</comment>
<evidence type="ECO:0000313" key="3">
    <source>
        <dbReference type="Proteomes" id="UP001188597"/>
    </source>
</evidence>
<proteinExistence type="predicted"/>